<dbReference type="InterPro" id="IPR005828">
    <property type="entry name" value="MFS_sugar_transport-like"/>
</dbReference>
<dbReference type="Gene3D" id="1.20.1250.20">
    <property type="entry name" value="MFS general substrate transporter like domains"/>
    <property type="match status" value="1"/>
</dbReference>
<gene>
    <name evidence="5" type="ORF">ASPCAL12794</name>
</gene>
<protein>
    <submittedName>
        <fullName evidence="5">Uncharacterized protein</fullName>
    </submittedName>
</protein>
<keyword evidence="6" id="KW-1185">Reference proteome</keyword>
<dbReference type="InterPro" id="IPR036259">
    <property type="entry name" value="MFS_trans_sf"/>
</dbReference>
<reference evidence="6" key="1">
    <citation type="journal article" date="2016" name="Genome Announc.">
        <title>Draft genome sequences of fungus Aspergillus calidoustus.</title>
        <authorList>
            <person name="Horn F."/>
            <person name="Linde J."/>
            <person name="Mattern D.J."/>
            <person name="Walther G."/>
            <person name="Guthke R."/>
            <person name="Scherlach K."/>
            <person name="Martin K."/>
            <person name="Brakhage A.A."/>
            <person name="Petzke L."/>
            <person name="Valiante V."/>
        </authorList>
    </citation>
    <scope>NUCLEOTIDE SEQUENCE [LARGE SCALE GENOMIC DNA]</scope>
    <source>
        <strain evidence="6">SF006504</strain>
    </source>
</reference>
<keyword evidence="4" id="KW-0472">Membrane</keyword>
<evidence type="ECO:0000256" key="4">
    <source>
        <dbReference type="ARBA" id="ARBA00023136"/>
    </source>
</evidence>
<dbReference type="OrthoDB" id="6612291at2759"/>
<comment type="subcellular location">
    <subcellularLocation>
        <location evidence="1">Membrane</location>
        <topology evidence="1">Multi-pass membrane protein</topology>
    </subcellularLocation>
</comment>
<evidence type="ECO:0000256" key="2">
    <source>
        <dbReference type="ARBA" id="ARBA00022692"/>
    </source>
</evidence>
<evidence type="ECO:0000256" key="1">
    <source>
        <dbReference type="ARBA" id="ARBA00004141"/>
    </source>
</evidence>
<dbReference type="PANTHER" id="PTHR48022">
    <property type="entry name" value="PLASTIDIC GLUCOSE TRANSPORTER 4"/>
    <property type="match status" value="1"/>
</dbReference>
<evidence type="ECO:0000313" key="6">
    <source>
        <dbReference type="Proteomes" id="UP000054771"/>
    </source>
</evidence>
<dbReference type="Proteomes" id="UP000054771">
    <property type="component" value="Unassembled WGS sequence"/>
</dbReference>
<evidence type="ECO:0000256" key="3">
    <source>
        <dbReference type="ARBA" id="ARBA00022989"/>
    </source>
</evidence>
<dbReference type="GO" id="GO:0016020">
    <property type="term" value="C:membrane"/>
    <property type="evidence" value="ECO:0007669"/>
    <property type="project" value="UniProtKB-SubCell"/>
</dbReference>
<dbReference type="InterPro" id="IPR050360">
    <property type="entry name" value="MFS_Sugar_Transporters"/>
</dbReference>
<name>A0A0U5GF14_ASPCI</name>
<dbReference type="GO" id="GO:0005351">
    <property type="term" value="F:carbohydrate:proton symporter activity"/>
    <property type="evidence" value="ECO:0007669"/>
    <property type="project" value="TreeGrafter"/>
</dbReference>
<keyword evidence="2" id="KW-0812">Transmembrane</keyword>
<proteinExistence type="predicted"/>
<accession>A0A0U5GF14</accession>
<dbReference type="PANTHER" id="PTHR48022:SF28">
    <property type="entry name" value="MAJOR FACILITATOR SUPERFAMILY (MFS) PROFILE DOMAIN-CONTAINING PROTEIN-RELATED"/>
    <property type="match status" value="1"/>
</dbReference>
<sequence>MSSPSSRGAAVMTELVFNGIRNSTVQPQREVHQVLAQPEDNGATADSPRVREKAQLIINGARHEAGLKGSWLDLFGNNKLQIPRRIILGALPQFLQQFTGINAVVYFGPTIFSNSVFVRVCAGDWGRDAGGG</sequence>
<dbReference type="EMBL" id="CDMC01000015">
    <property type="protein sequence ID" value="CEL09661.1"/>
    <property type="molecule type" value="Genomic_DNA"/>
</dbReference>
<evidence type="ECO:0000313" key="5">
    <source>
        <dbReference type="EMBL" id="CEL09661.1"/>
    </source>
</evidence>
<dbReference type="Pfam" id="PF00083">
    <property type="entry name" value="Sugar_tr"/>
    <property type="match status" value="1"/>
</dbReference>
<keyword evidence="3" id="KW-1133">Transmembrane helix</keyword>
<dbReference type="AlphaFoldDB" id="A0A0U5GF14"/>
<organism evidence="5 6">
    <name type="scientific">Aspergillus calidoustus</name>
    <dbReference type="NCBI Taxonomy" id="454130"/>
    <lineage>
        <taxon>Eukaryota</taxon>
        <taxon>Fungi</taxon>
        <taxon>Dikarya</taxon>
        <taxon>Ascomycota</taxon>
        <taxon>Pezizomycotina</taxon>
        <taxon>Eurotiomycetes</taxon>
        <taxon>Eurotiomycetidae</taxon>
        <taxon>Eurotiales</taxon>
        <taxon>Aspergillaceae</taxon>
        <taxon>Aspergillus</taxon>
        <taxon>Aspergillus subgen. Nidulantes</taxon>
    </lineage>
</organism>